<dbReference type="InterPro" id="IPR029039">
    <property type="entry name" value="Flavoprotein-like_sf"/>
</dbReference>
<evidence type="ECO:0000313" key="2">
    <source>
        <dbReference type="EMBL" id="GAE87971.1"/>
    </source>
</evidence>
<dbReference type="STRING" id="1294263.JCM21531_1382"/>
<comment type="caution">
    <text evidence="2">The sequence shown here is derived from an EMBL/GenBank/DDBJ whole genome shotgun (WGS) entry which is preliminary data.</text>
</comment>
<keyword evidence="3" id="KW-1185">Reference proteome</keyword>
<dbReference type="EMBL" id="BAVR01000012">
    <property type="protein sequence ID" value="GAE87971.1"/>
    <property type="molecule type" value="Genomic_DNA"/>
</dbReference>
<dbReference type="InterPro" id="IPR005025">
    <property type="entry name" value="FMN_Rdtase-like_dom"/>
</dbReference>
<dbReference type="AlphaFoldDB" id="W4V466"/>
<dbReference type="SUPFAM" id="SSF52218">
    <property type="entry name" value="Flavoproteins"/>
    <property type="match status" value="1"/>
</dbReference>
<dbReference type="Pfam" id="PF03358">
    <property type="entry name" value="FMN_red"/>
    <property type="match status" value="1"/>
</dbReference>
<dbReference type="Proteomes" id="UP000019109">
    <property type="component" value="Unassembled WGS sequence"/>
</dbReference>
<dbReference type="Gene3D" id="3.40.50.360">
    <property type="match status" value="1"/>
</dbReference>
<gene>
    <name evidence="2" type="ORF">JCM21531_1382</name>
</gene>
<dbReference type="GO" id="GO:0016491">
    <property type="term" value="F:oxidoreductase activity"/>
    <property type="evidence" value="ECO:0007669"/>
    <property type="project" value="InterPro"/>
</dbReference>
<reference evidence="2" key="1">
    <citation type="journal article" date="2014" name="Genome Announc.">
        <title>Draft Genome Sequence of Clostridium straminisolvens Strain JCM 21531T, Isolated from a Cellulose-Degrading Bacterial Community.</title>
        <authorList>
            <person name="Yuki M."/>
            <person name="Oshima K."/>
            <person name="Suda W."/>
            <person name="Sakamoto M."/>
            <person name="Kitamura K."/>
            <person name="Iida T."/>
            <person name="Hattori M."/>
            <person name="Ohkuma M."/>
        </authorList>
    </citation>
    <scope>NUCLEOTIDE SEQUENCE [LARGE SCALE GENOMIC DNA]</scope>
    <source>
        <strain evidence="2">JCM 21531</strain>
    </source>
</reference>
<evidence type="ECO:0000259" key="1">
    <source>
        <dbReference type="Pfam" id="PF03358"/>
    </source>
</evidence>
<accession>W4V466</accession>
<protein>
    <recommendedName>
        <fullName evidence="1">NADPH-dependent FMN reductase-like domain-containing protein</fullName>
    </recommendedName>
</protein>
<feature type="domain" description="NADPH-dependent FMN reductase-like" evidence="1">
    <location>
        <begin position="1"/>
        <end position="86"/>
    </location>
</feature>
<sequence>MNVLVLNGSPKGEYSITLQTSLYLEKKFSEHRFQFLRVGQQIKSLERDFSTVSEAITNADLIIFSYPVYTFIAPSQLHRFIELLKASGLMCRENLLLRLLLPNTFTMSLPISIFRIIAMTLA</sequence>
<name>W4V466_9FIRM</name>
<evidence type="ECO:0000313" key="3">
    <source>
        <dbReference type="Proteomes" id="UP000019109"/>
    </source>
</evidence>
<proteinExistence type="predicted"/>
<organism evidence="2 3">
    <name type="scientific">Acetivibrio straminisolvens JCM 21531</name>
    <dbReference type="NCBI Taxonomy" id="1294263"/>
    <lineage>
        <taxon>Bacteria</taxon>
        <taxon>Bacillati</taxon>
        <taxon>Bacillota</taxon>
        <taxon>Clostridia</taxon>
        <taxon>Eubacteriales</taxon>
        <taxon>Oscillospiraceae</taxon>
        <taxon>Acetivibrio</taxon>
    </lineage>
</organism>